<organism evidence="1 2">
    <name type="scientific">Entomospira entomophila</name>
    <dbReference type="NCBI Taxonomy" id="2719988"/>
    <lineage>
        <taxon>Bacteria</taxon>
        <taxon>Pseudomonadati</taxon>
        <taxon>Spirochaetota</taxon>
        <taxon>Spirochaetia</taxon>
        <taxon>Spirochaetales</taxon>
        <taxon>Spirochaetaceae</taxon>
        <taxon>Entomospira</taxon>
    </lineage>
</organism>
<dbReference type="InterPro" id="IPR029044">
    <property type="entry name" value="Nucleotide-diphossugar_trans"/>
</dbReference>
<evidence type="ECO:0000313" key="2">
    <source>
        <dbReference type="Proteomes" id="UP000711995"/>
    </source>
</evidence>
<name>A0A968KRT5_9SPIO</name>
<sequence>MNKSALVMQARLSSTRLQQKALLPLREHESSLSLAMQGVYGVADYHLLACDEQSYDTFTPTALEHHFQITAGSLDDVLERFTQALQCIPPVKYVIRATADNTIVGRSLPRLALEYADHRDVDYLCFSGTPHGSGVEVIRYDALLLAHQRASSSYEREHVTPYIYQHPEQFKVENPPAPMQWCAEEIRSTLDTPEDYARLKAFWAEYQGDFDSIIEEYIQWVRRG</sequence>
<dbReference type="RefSeq" id="WP_167700662.1">
    <property type="nucleotide sequence ID" value="NZ_CP118174.1"/>
</dbReference>
<keyword evidence="1" id="KW-0946">Virion</keyword>
<proteinExistence type="predicted"/>
<evidence type="ECO:0000313" key="1">
    <source>
        <dbReference type="EMBL" id="NIZ41083.1"/>
    </source>
</evidence>
<dbReference type="AlphaFoldDB" id="A0A968KRT5"/>
<dbReference type="Proteomes" id="UP000711995">
    <property type="component" value="Unassembled WGS sequence"/>
</dbReference>
<comment type="caution">
    <text evidence="1">The sequence shown here is derived from an EMBL/GenBank/DDBJ whole genome shotgun (WGS) entry which is preliminary data.</text>
</comment>
<reference evidence="1 2" key="1">
    <citation type="submission" date="2020-03" db="EMBL/GenBank/DDBJ databases">
        <title>Spirochaetal bacteria isolated from arthropods constitute a novel genus Entomospira genus novum within the order Spirochaetales.</title>
        <authorList>
            <person name="Grana-Miraglia L."/>
            <person name="Sikutova S."/>
            <person name="Fingerle V."/>
            <person name="Sing A."/>
            <person name="Castillo-Ramirez S."/>
            <person name="Margos G."/>
            <person name="Rudolf I."/>
        </authorList>
    </citation>
    <scope>NUCLEOTIDE SEQUENCE [LARGE SCALE GENOMIC DNA]</scope>
    <source>
        <strain evidence="1 2">BR193</strain>
    </source>
</reference>
<protein>
    <submittedName>
        <fullName evidence="1">Spore coat protein</fullName>
    </submittedName>
</protein>
<dbReference type="Gene3D" id="3.90.550.10">
    <property type="entry name" value="Spore Coat Polysaccharide Biosynthesis Protein SpsA, Chain A"/>
    <property type="match status" value="1"/>
</dbReference>
<keyword evidence="1" id="KW-0167">Capsid protein</keyword>
<keyword evidence="2" id="KW-1185">Reference proteome</keyword>
<accession>A0A968KRT5</accession>
<gene>
    <name evidence="1" type="ORF">HCT14_06165</name>
</gene>
<dbReference type="EMBL" id="JAATLJ010000001">
    <property type="protein sequence ID" value="NIZ41083.1"/>
    <property type="molecule type" value="Genomic_DNA"/>
</dbReference>
<dbReference type="SUPFAM" id="SSF53448">
    <property type="entry name" value="Nucleotide-diphospho-sugar transferases"/>
    <property type="match status" value="1"/>
</dbReference>
<dbReference type="Pfam" id="PF02348">
    <property type="entry name" value="CTP_transf_3"/>
    <property type="match status" value="1"/>
</dbReference>
<dbReference type="InterPro" id="IPR003329">
    <property type="entry name" value="Cytidylyl_trans"/>
</dbReference>